<dbReference type="NCBIfam" id="TIGR01918">
    <property type="entry name" value="various_sel_PB"/>
    <property type="match status" value="1"/>
</dbReference>
<sequence length="79" mass="8791">MVKEIERAGFPVVQMCNLIPVATTVGSNRIVPTISIPYPLGNPADSKEQQWKLRYHRVGVALDALATDIQEQTVFKVKI</sequence>
<keyword evidence="1" id="KW-0712">Selenocysteine</keyword>
<accession>A0A162LCA4</accession>
<reference evidence="3 4" key="1">
    <citation type="journal article" date="2015" name="Biotechnol. Bioeng.">
        <title>Genome sequence and phenotypic characterization of Caulobacter segnis.</title>
        <authorList>
            <person name="Patel S."/>
            <person name="Fletcher B."/>
            <person name="Scott D.C."/>
            <person name="Ely B."/>
        </authorList>
    </citation>
    <scope>NUCLEOTIDE SEQUENCE [LARGE SCALE GENOMIC DNA]</scope>
    <source>
        <strain evidence="3 4">ERI-2</strain>
    </source>
</reference>
<evidence type="ECO:0000256" key="2">
    <source>
        <dbReference type="ARBA" id="ARBA00023002"/>
    </source>
</evidence>
<comment type="caution">
    <text evidence="3">The sequence shown here is derived from an EMBL/GenBank/DDBJ whole genome shotgun (WGS) entry which is preliminary data.</text>
</comment>
<dbReference type="EC" id="1.21.4.4" evidence="3"/>
<protein>
    <submittedName>
        <fullName evidence="3">Betaine reductase complex component B subunit beta</fullName>
        <ecNumber evidence="3">1.21.4.4</ecNumber>
    </submittedName>
</protein>
<dbReference type="GO" id="GO:0033795">
    <property type="term" value="F:betaine reductase activity"/>
    <property type="evidence" value="ECO:0007669"/>
    <property type="project" value="UniProtKB-EC"/>
</dbReference>
<evidence type="ECO:0000313" key="4">
    <source>
        <dbReference type="Proteomes" id="UP000077407"/>
    </source>
</evidence>
<name>A0A162LCA4_9CLOT</name>
<organism evidence="3 4">
    <name type="scientific">Clostridium ljungdahlii</name>
    <dbReference type="NCBI Taxonomy" id="1538"/>
    <lineage>
        <taxon>Bacteria</taxon>
        <taxon>Bacillati</taxon>
        <taxon>Bacillota</taxon>
        <taxon>Clostridia</taxon>
        <taxon>Eubacteriales</taxon>
        <taxon>Clostridiaceae</taxon>
        <taxon>Clostridium</taxon>
    </lineage>
</organism>
<dbReference type="InterPro" id="IPR010187">
    <property type="entry name" value="Various_sel_PB"/>
</dbReference>
<evidence type="ECO:0000256" key="1">
    <source>
        <dbReference type="ARBA" id="ARBA00022933"/>
    </source>
</evidence>
<gene>
    <name evidence="3" type="primary">grdH_1</name>
    <name evidence="3" type="ORF">WY13_00632</name>
</gene>
<dbReference type="PATRIC" id="fig|1538.10.peg.1128"/>
<dbReference type="AlphaFoldDB" id="A0A162LCA4"/>
<proteinExistence type="predicted"/>
<dbReference type="EMBL" id="LITT01000005">
    <property type="protein sequence ID" value="OAA91666.1"/>
    <property type="molecule type" value="Genomic_DNA"/>
</dbReference>
<keyword evidence="2 3" id="KW-0560">Oxidoreductase</keyword>
<dbReference type="Proteomes" id="UP000077407">
    <property type="component" value="Unassembled WGS sequence"/>
</dbReference>
<evidence type="ECO:0000313" key="3">
    <source>
        <dbReference type="EMBL" id="OAA91666.1"/>
    </source>
</evidence>